<dbReference type="EMBL" id="FNID01000014">
    <property type="protein sequence ID" value="SDN25004.1"/>
    <property type="molecule type" value="Genomic_DNA"/>
</dbReference>
<dbReference type="STRING" id="258515.SAMN05192585_11448"/>
<dbReference type="GO" id="GO:0140359">
    <property type="term" value="F:ABC-type transporter activity"/>
    <property type="evidence" value="ECO:0007669"/>
    <property type="project" value="InterPro"/>
</dbReference>
<dbReference type="RefSeq" id="WP_092639837.1">
    <property type="nucleotide sequence ID" value="NZ_FNID01000014.1"/>
</dbReference>
<dbReference type="Gene3D" id="3.40.1710.10">
    <property type="entry name" value="abc type-2 transporter like domain"/>
    <property type="match status" value="1"/>
</dbReference>
<evidence type="ECO:0000256" key="3">
    <source>
        <dbReference type="ARBA" id="ARBA00022692"/>
    </source>
</evidence>
<feature type="domain" description="ABC-2 type transporter transmembrane" evidence="7">
    <location>
        <begin position="17"/>
        <end position="375"/>
    </location>
</feature>
<sequence length="386" mass="42657">MQVFKVYFKVIRKNLSIMLVYVIIFLSLAVMTTLFNKPAAVTEFSSTKCRIAVINDDAGAVFAQGMENYLAENAEIVSVKTDKQSLQDALFFGDVEYILHIPKGFSEDFLKGGHNILLEKTTKPDSTAAVQLDFLLTRYLGLASTYSAALPDITTTQLITNVKNDLKNTAEVTLSTQQKAVDNTDNTFYSYFIYLTYSMMAVMILGVTSIMMVFMNSDVRKRNMASTLPNLSFNLQLFLGNIVFSVAVWAILCGFVYVLHPAQIGNADMVMLFVNSLVYTLVCLSISFLIGSLIKSKNVQNIIANVFSLGLSFISGVFVPQELLGDTVTKISSFTPTYWYVKTILNLKAASDTLPIVYGILIQLGFAAAFLIITLVISKNKRATNA</sequence>
<evidence type="ECO:0000256" key="5">
    <source>
        <dbReference type="ARBA" id="ARBA00023136"/>
    </source>
</evidence>
<dbReference type="InterPro" id="IPR013525">
    <property type="entry name" value="ABC2_TM"/>
</dbReference>
<keyword evidence="3 6" id="KW-0812">Transmembrane</keyword>
<gene>
    <name evidence="8" type="ORF">SAMN05192585_11448</name>
</gene>
<evidence type="ECO:0000256" key="4">
    <source>
        <dbReference type="ARBA" id="ARBA00022989"/>
    </source>
</evidence>
<dbReference type="InterPro" id="IPR036927">
    <property type="entry name" value="Cyt_c_oxase-like_su1_sf"/>
</dbReference>
<keyword evidence="5 6" id="KW-0472">Membrane</keyword>
<feature type="transmembrane region" description="Helical" evidence="6">
    <location>
        <begin position="191"/>
        <end position="214"/>
    </location>
</feature>
<evidence type="ECO:0000256" key="1">
    <source>
        <dbReference type="ARBA" id="ARBA00004651"/>
    </source>
</evidence>
<accession>A0A1G9ZV17</accession>
<feature type="transmembrane region" description="Helical" evidence="6">
    <location>
        <begin position="235"/>
        <end position="258"/>
    </location>
</feature>
<dbReference type="PANTHER" id="PTHR30294">
    <property type="entry name" value="MEMBRANE COMPONENT OF ABC TRANSPORTER YHHJ-RELATED"/>
    <property type="match status" value="1"/>
</dbReference>
<feature type="transmembrane region" description="Helical" evidence="6">
    <location>
        <begin position="270"/>
        <end position="290"/>
    </location>
</feature>
<evidence type="ECO:0000256" key="6">
    <source>
        <dbReference type="SAM" id="Phobius"/>
    </source>
</evidence>
<dbReference type="SUPFAM" id="SSF81442">
    <property type="entry name" value="Cytochrome c oxidase subunit I-like"/>
    <property type="match status" value="1"/>
</dbReference>
<evidence type="ECO:0000313" key="8">
    <source>
        <dbReference type="EMBL" id="SDN25004.1"/>
    </source>
</evidence>
<dbReference type="AlphaFoldDB" id="A0A1G9ZV17"/>
<proteinExistence type="predicted"/>
<organism evidence="8 9">
    <name type="scientific">Acetanaerobacterium elongatum</name>
    <dbReference type="NCBI Taxonomy" id="258515"/>
    <lineage>
        <taxon>Bacteria</taxon>
        <taxon>Bacillati</taxon>
        <taxon>Bacillota</taxon>
        <taxon>Clostridia</taxon>
        <taxon>Eubacteriales</taxon>
        <taxon>Oscillospiraceae</taxon>
        <taxon>Acetanaerobacterium</taxon>
    </lineage>
</organism>
<feature type="transmembrane region" description="Helical" evidence="6">
    <location>
        <begin position="356"/>
        <end position="377"/>
    </location>
</feature>
<keyword evidence="4 6" id="KW-1133">Transmembrane helix</keyword>
<feature type="transmembrane region" description="Helical" evidence="6">
    <location>
        <begin position="302"/>
        <end position="319"/>
    </location>
</feature>
<evidence type="ECO:0000259" key="7">
    <source>
        <dbReference type="Pfam" id="PF12698"/>
    </source>
</evidence>
<dbReference type="Pfam" id="PF12698">
    <property type="entry name" value="ABC2_membrane_3"/>
    <property type="match status" value="1"/>
</dbReference>
<comment type="subcellular location">
    <subcellularLocation>
        <location evidence="1">Cell membrane</location>
        <topology evidence="1">Multi-pass membrane protein</topology>
    </subcellularLocation>
</comment>
<keyword evidence="9" id="KW-1185">Reference proteome</keyword>
<dbReference type="Proteomes" id="UP000199182">
    <property type="component" value="Unassembled WGS sequence"/>
</dbReference>
<feature type="transmembrane region" description="Helical" evidence="6">
    <location>
        <begin position="15"/>
        <end position="35"/>
    </location>
</feature>
<name>A0A1G9ZV17_9FIRM</name>
<dbReference type="OrthoDB" id="9774039at2"/>
<keyword evidence="2" id="KW-1003">Cell membrane</keyword>
<evidence type="ECO:0000256" key="2">
    <source>
        <dbReference type="ARBA" id="ARBA00022475"/>
    </source>
</evidence>
<dbReference type="PANTHER" id="PTHR30294:SF29">
    <property type="entry name" value="MULTIDRUG ABC TRANSPORTER PERMEASE YBHS-RELATED"/>
    <property type="match status" value="1"/>
</dbReference>
<dbReference type="GO" id="GO:0005886">
    <property type="term" value="C:plasma membrane"/>
    <property type="evidence" value="ECO:0007669"/>
    <property type="project" value="UniProtKB-SubCell"/>
</dbReference>
<reference evidence="8 9" key="1">
    <citation type="submission" date="2016-10" db="EMBL/GenBank/DDBJ databases">
        <authorList>
            <person name="de Groot N.N."/>
        </authorList>
    </citation>
    <scope>NUCLEOTIDE SEQUENCE [LARGE SCALE GENOMIC DNA]</scope>
    <source>
        <strain evidence="8 9">CGMCC 1.5012</strain>
    </source>
</reference>
<evidence type="ECO:0000313" key="9">
    <source>
        <dbReference type="Proteomes" id="UP000199182"/>
    </source>
</evidence>
<dbReference type="InterPro" id="IPR051449">
    <property type="entry name" value="ABC-2_transporter_component"/>
</dbReference>
<protein>
    <submittedName>
        <fullName evidence="8">ABC-2 type transport system permease protein</fullName>
    </submittedName>
</protein>